<evidence type="ECO:0000313" key="2">
    <source>
        <dbReference type="EMBL" id="ELT92123.1"/>
    </source>
</evidence>
<gene>
    <name evidence="2" type="ORF">CAPTEDRAFT_199994</name>
</gene>
<dbReference type="HOGENOM" id="CLU_068263_0_0_1"/>
<dbReference type="Pfam" id="PF08240">
    <property type="entry name" value="ADH_N"/>
    <property type="match status" value="1"/>
</dbReference>
<organism evidence="2">
    <name type="scientific">Capitella teleta</name>
    <name type="common">Polychaete worm</name>
    <dbReference type="NCBI Taxonomy" id="283909"/>
    <lineage>
        <taxon>Eukaryota</taxon>
        <taxon>Metazoa</taxon>
        <taxon>Spiralia</taxon>
        <taxon>Lophotrochozoa</taxon>
        <taxon>Annelida</taxon>
        <taxon>Polychaeta</taxon>
        <taxon>Sedentaria</taxon>
        <taxon>Scolecida</taxon>
        <taxon>Capitellidae</taxon>
        <taxon>Capitella</taxon>
    </lineage>
</organism>
<dbReference type="InterPro" id="IPR036291">
    <property type="entry name" value="NAD(P)-bd_dom_sf"/>
</dbReference>
<evidence type="ECO:0000313" key="4">
    <source>
        <dbReference type="Proteomes" id="UP000014760"/>
    </source>
</evidence>
<keyword evidence="4" id="KW-1185">Reference proteome</keyword>
<dbReference type="SMART" id="SM00829">
    <property type="entry name" value="PKS_ER"/>
    <property type="match status" value="1"/>
</dbReference>
<evidence type="ECO:0000259" key="1">
    <source>
        <dbReference type="SMART" id="SM00829"/>
    </source>
</evidence>
<dbReference type="InterPro" id="IPR013154">
    <property type="entry name" value="ADH-like_N"/>
</dbReference>
<dbReference type="EMBL" id="AMQN01013465">
    <property type="status" value="NOT_ANNOTATED_CDS"/>
    <property type="molecule type" value="Genomic_DNA"/>
</dbReference>
<dbReference type="InterPro" id="IPR011032">
    <property type="entry name" value="GroES-like_sf"/>
</dbReference>
<dbReference type="Gene3D" id="3.90.180.10">
    <property type="entry name" value="Medium-chain alcohol dehydrogenases, catalytic domain"/>
    <property type="match status" value="2"/>
</dbReference>
<reference evidence="2 4" key="2">
    <citation type="journal article" date="2013" name="Nature">
        <title>Insights into bilaterian evolution from three spiralian genomes.</title>
        <authorList>
            <person name="Simakov O."/>
            <person name="Marletaz F."/>
            <person name="Cho S.J."/>
            <person name="Edsinger-Gonzales E."/>
            <person name="Havlak P."/>
            <person name="Hellsten U."/>
            <person name="Kuo D.H."/>
            <person name="Larsson T."/>
            <person name="Lv J."/>
            <person name="Arendt D."/>
            <person name="Savage R."/>
            <person name="Osoegawa K."/>
            <person name="de Jong P."/>
            <person name="Grimwood J."/>
            <person name="Chapman J.A."/>
            <person name="Shapiro H."/>
            <person name="Aerts A."/>
            <person name="Otillar R.P."/>
            <person name="Terry A.Y."/>
            <person name="Boore J.L."/>
            <person name="Grigoriev I.V."/>
            <person name="Lindberg D.R."/>
            <person name="Seaver E.C."/>
            <person name="Weisblat D.A."/>
            <person name="Putnam N.H."/>
            <person name="Rokhsar D.S."/>
        </authorList>
    </citation>
    <scope>NUCLEOTIDE SEQUENCE</scope>
    <source>
        <strain evidence="2 4">I ESC-2004</strain>
    </source>
</reference>
<reference evidence="4" key="1">
    <citation type="submission" date="2012-12" db="EMBL/GenBank/DDBJ databases">
        <authorList>
            <person name="Hellsten U."/>
            <person name="Grimwood J."/>
            <person name="Chapman J.A."/>
            <person name="Shapiro H."/>
            <person name="Aerts A."/>
            <person name="Otillar R.P."/>
            <person name="Terry A.Y."/>
            <person name="Boore J.L."/>
            <person name="Simakov O."/>
            <person name="Marletaz F."/>
            <person name="Cho S.-J."/>
            <person name="Edsinger-Gonzales E."/>
            <person name="Havlak P."/>
            <person name="Kuo D.-H."/>
            <person name="Larsson T."/>
            <person name="Lv J."/>
            <person name="Arendt D."/>
            <person name="Savage R."/>
            <person name="Osoegawa K."/>
            <person name="de Jong P."/>
            <person name="Lindberg D.R."/>
            <person name="Seaver E.C."/>
            <person name="Weisblat D.A."/>
            <person name="Putnam N.H."/>
            <person name="Grigoriev I.V."/>
            <person name="Rokhsar D.S."/>
        </authorList>
    </citation>
    <scope>NUCLEOTIDE SEQUENCE</scope>
    <source>
        <strain evidence="4">I ESC-2004</strain>
    </source>
</reference>
<dbReference type="InterPro" id="IPR042633">
    <property type="entry name" value="CRYZL1"/>
</dbReference>
<dbReference type="OrthoDB" id="3509362at2759"/>
<proteinExistence type="predicted"/>
<dbReference type="Gene3D" id="3.40.50.720">
    <property type="entry name" value="NAD(P)-binding Rossmann-like Domain"/>
    <property type="match status" value="1"/>
</dbReference>
<protein>
    <recommendedName>
        <fullName evidence="1">Enoyl reductase (ER) domain-containing protein</fullName>
    </recommendedName>
</protein>
<dbReference type="EMBL" id="KB310236">
    <property type="protein sequence ID" value="ELT92123.1"/>
    <property type="molecule type" value="Genomic_DNA"/>
</dbReference>
<dbReference type="PANTHER" id="PTHR44461">
    <property type="entry name" value="QUINONE OXIDOREDUCTASE-LIKE PROTEIN 1"/>
    <property type="match status" value="1"/>
</dbReference>
<dbReference type="SUPFAM" id="SSF51735">
    <property type="entry name" value="NAD(P)-binding Rossmann-fold domains"/>
    <property type="match status" value="1"/>
</dbReference>
<dbReference type="SUPFAM" id="SSF50129">
    <property type="entry name" value="GroES-like"/>
    <property type="match status" value="1"/>
</dbReference>
<dbReference type="STRING" id="283909.R7TEC8"/>
<dbReference type="OMA" id="AHHWGAK"/>
<evidence type="ECO:0000313" key="3">
    <source>
        <dbReference type="EnsemblMetazoa" id="CapteP199994"/>
    </source>
</evidence>
<feature type="domain" description="Enoyl reductase (ER)" evidence="1">
    <location>
        <begin position="17"/>
        <end position="302"/>
    </location>
</feature>
<dbReference type="PANTHER" id="PTHR44461:SF1">
    <property type="entry name" value="QUINONE OXIDOREDUCTASE-LIKE PROTEIN 1"/>
    <property type="match status" value="1"/>
</dbReference>
<name>R7TEC8_CAPTE</name>
<dbReference type="InterPro" id="IPR020843">
    <property type="entry name" value="ER"/>
</dbReference>
<accession>R7TEC8</accession>
<dbReference type="EnsemblMetazoa" id="CapteT199994">
    <property type="protein sequence ID" value="CapteP199994"/>
    <property type="gene ID" value="CapteG199994"/>
</dbReference>
<sequence length="344" mass="37680">MTTKAVQAQIDVKNDCSTSYALSDQVIPNLQPHEVLLDIRACALTELQTELLCELHKKKKPLPHHSVGHHVSGIVRQTGASVARFHRGDRVAVQLPEVVTFTCASAALADGLRAYTALQYQAHVTAGETVLVLNAASASSLLVQLCHKWGAKVIATCATSSEKDLLLKLQPPPAHIIEVGEKRSNKLLTCVMEETGGLGVSVIIDQGVRQFVSDDDHATVKDSDDAPLKHELLSCLGVGGRWVTSHSHLQLDPPDSWQLHLRRASLCFLSEHTWTLSPSQHGRLQHVLKDLLNQLDNGSLVLNISHTISLSEVTEWMPKVKSVEMGQDRLLTISYVKKTSQNII</sequence>
<dbReference type="Proteomes" id="UP000014760">
    <property type="component" value="Unassembled WGS sequence"/>
</dbReference>
<reference evidence="3" key="3">
    <citation type="submission" date="2015-06" db="UniProtKB">
        <authorList>
            <consortium name="EnsemblMetazoa"/>
        </authorList>
    </citation>
    <scope>IDENTIFICATION</scope>
</reference>
<dbReference type="GO" id="GO:0016491">
    <property type="term" value="F:oxidoreductase activity"/>
    <property type="evidence" value="ECO:0007669"/>
    <property type="project" value="InterPro"/>
</dbReference>
<dbReference type="AlphaFoldDB" id="R7TEC8"/>